<evidence type="ECO:0000256" key="17">
    <source>
        <dbReference type="ARBA" id="ARBA00030571"/>
    </source>
</evidence>
<evidence type="ECO:0000256" key="13">
    <source>
        <dbReference type="ARBA" id="ARBA00022777"/>
    </source>
</evidence>
<evidence type="ECO:0000256" key="6">
    <source>
        <dbReference type="ARBA" id="ARBA00005159"/>
    </source>
</evidence>
<keyword evidence="10" id="KW-0169">Cobalamin biosynthesis</keyword>
<evidence type="ECO:0000256" key="5">
    <source>
        <dbReference type="ARBA" id="ARBA00004692"/>
    </source>
</evidence>
<dbReference type="GO" id="GO:0008820">
    <property type="term" value="F:cobinamide phosphate guanylyltransferase activity"/>
    <property type="evidence" value="ECO:0007669"/>
    <property type="project" value="UniProtKB-EC"/>
</dbReference>
<dbReference type="EMBL" id="CM001376">
    <property type="protein sequence ID" value="EHM12763.1"/>
    <property type="molecule type" value="Genomic_DNA"/>
</dbReference>
<dbReference type="InterPro" id="IPR003203">
    <property type="entry name" value="CobU/CobP"/>
</dbReference>
<dbReference type="GO" id="GO:0009236">
    <property type="term" value="P:cobalamin biosynthetic process"/>
    <property type="evidence" value="ECO:0007669"/>
    <property type="project" value="UniProtKB-UniPathway"/>
</dbReference>
<feature type="active site" description="GMP-histidine intermediate" evidence="18">
    <location>
        <position position="48"/>
    </location>
</feature>
<evidence type="ECO:0000256" key="4">
    <source>
        <dbReference type="ARBA" id="ARBA00003889"/>
    </source>
</evidence>
<feature type="binding site" evidence="19">
    <location>
        <begin position="49"/>
        <end position="52"/>
    </location>
    <ligand>
        <name>GTP</name>
        <dbReference type="ChEBI" id="CHEBI:37565"/>
    </ligand>
</feature>
<evidence type="ECO:0000256" key="14">
    <source>
        <dbReference type="ARBA" id="ARBA00022840"/>
    </source>
</evidence>
<dbReference type="PANTHER" id="PTHR34848">
    <property type="match status" value="1"/>
</dbReference>
<keyword evidence="20" id="KW-0548">Nucleotidyltransferase</keyword>
<reference evidence="20 21" key="1">
    <citation type="submission" date="2011-11" db="EMBL/GenBank/DDBJ databases">
        <title>The Noncontiguous Finished genome of Jonquetella anthropi DSM 22815.</title>
        <authorList>
            <consortium name="US DOE Joint Genome Institute (JGI-PGF)"/>
            <person name="Lucas S."/>
            <person name="Copeland A."/>
            <person name="Lapidus A."/>
            <person name="Glavina del Rio T."/>
            <person name="Dalin E."/>
            <person name="Tice H."/>
            <person name="Bruce D."/>
            <person name="Goodwin L."/>
            <person name="Pitluck S."/>
            <person name="Peters L."/>
            <person name="Mikhailova N."/>
            <person name="Held B."/>
            <person name="Kyrpides N."/>
            <person name="Mavromatis K."/>
            <person name="Ivanova N."/>
            <person name="Markowitz V."/>
            <person name="Cheng J.-F."/>
            <person name="Hugenholtz P."/>
            <person name="Woyke T."/>
            <person name="Wu D."/>
            <person name="Gronow S."/>
            <person name="Wellnitz S."/>
            <person name="Brambilla E."/>
            <person name="Klenk H.-P."/>
            <person name="Eisen J.A."/>
        </authorList>
    </citation>
    <scope>NUCLEOTIDE SEQUENCE [LARGE SCALE GENOMIC DNA]</scope>
    <source>
        <strain evidence="20 21">DSM 22815</strain>
    </source>
</reference>
<protein>
    <recommendedName>
        <fullName evidence="16">Adenosylcobinamide kinase</fullName>
        <ecNumber evidence="8">2.7.1.156</ecNumber>
        <ecNumber evidence="9">2.7.7.62</ecNumber>
    </recommendedName>
    <alternativeName>
        <fullName evidence="17">Adenosylcobinamide-phosphate guanylyltransferase</fullName>
    </alternativeName>
</protein>
<evidence type="ECO:0000256" key="3">
    <source>
        <dbReference type="ARBA" id="ARBA00001522"/>
    </source>
</evidence>
<evidence type="ECO:0000256" key="11">
    <source>
        <dbReference type="ARBA" id="ARBA00022679"/>
    </source>
</evidence>
<comment type="pathway">
    <text evidence="6">Cofactor biosynthesis; adenosylcobalamin biosynthesis; adenosylcobalamin from cob(II)yrinate a,c-diamide: step 5/7.</text>
</comment>
<dbReference type="UniPathway" id="UPA00148">
    <property type="reaction ID" value="UER00236"/>
</dbReference>
<keyword evidence="11 20" id="KW-0808">Transferase</keyword>
<dbReference type="EC" id="2.7.1.156" evidence="8"/>
<evidence type="ECO:0000256" key="16">
    <source>
        <dbReference type="ARBA" id="ARBA00029570"/>
    </source>
</evidence>
<dbReference type="GO" id="GO:0043752">
    <property type="term" value="F:adenosylcobinamide kinase activity"/>
    <property type="evidence" value="ECO:0007669"/>
    <property type="project" value="UniProtKB-EC"/>
</dbReference>
<dbReference type="EC" id="2.7.7.62" evidence="9"/>
<evidence type="ECO:0000256" key="9">
    <source>
        <dbReference type="ARBA" id="ARBA00012523"/>
    </source>
</evidence>
<sequence length="170" mass="18426">MESILVTGGCRSGKSDFALSLVKGRKKRFFVATAQALDDEMARRIEAHRQARGEGWTTLEVPLDLPGALAGLPSDGVALVDCLTVWSCNVMSSPEVWDGESCGLFDRLVQTAACPPCDLIFVTNELGMGIVPADPFTRRYRDVTGRLNQRIAAACSQAWLVVCGLPVRLK</sequence>
<evidence type="ECO:0000256" key="15">
    <source>
        <dbReference type="ARBA" id="ARBA00023134"/>
    </source>
</evidence>
<keyword evidence="14" id="KW-0067">ATP-binding</keyword>
<evidence type="ECO:0000256" key="18">
    <source>
        <dbReference type="PIRSR" id="PIRSR006135-1"/>
    </source>
</evidence>
<dbReference type="SUPFAM" id="SSF52540">
    <property type="entry name" value="P-loop containing nucleoside triphosphate hydrolases"/>
    <property type="match status" value="1"/>
</dbReference>
<keyword evidence="21" id="KW-1185">Reference proteome</keyword>
<comment type="catalytic activity">
    <reaction evidence="3">
        <text>adenosylcob(III)inamide + GTP = adenosylcob(III)inamide phosphate + GDP + H(+)</text>
        <dbReference type="Rhea" id="RHEA:15765"/>
        <dbReference type="ChEBI" id="CHEBI:2480"/>
        <dbReference type="ChEBI" id="CHEBI:15378"/>
        <dbReference type="ChEBI" id="CHEBI:37565"/>
        <dbReference type="ChEBI" id="CHEBI:58189"/>
        <dbReference type="ChEBI" id="CHEBI:58502"/>
        <dbReference type="EC" id="2.7.1.156"/>
    </reaction>
</comment>
<feature type="binding site" evidence="19">
    <location>
        <position position="81"/>
    </location>
    <ligand>
        <name>GTP</name>
        <dbReference type="ChEBI" id="CHEBI:37565"/>
    </ligand>
</feature>
<evidence type="ECO:0000256" key="10">
    <source>
        <dbReference type="ARBA" id="ARBA00022573"/>
    </source>
</evidence>
<dbReference type="NCBIfam" id="NF004469">
    <property type="entry name" value="PRK05800.1"/>
    <property type="match status" value="1"/>
</dbReference>
<dbReference type="PIRSF" id="PIRSF006135">
    <property type="entry name" value="CobU"/>
    <property type="match status" value="1"/>
</dbReference>
<feature type="binding site" evidence="19">
    <location>
        <position position="60"/>
    </location>
    <ligand>
        <name>GTP</name>
        <dbReference type="ChEBI" id="CHEBI:37565"/>
    </ligand>
</feature>
<dbReference type="CDD" id="cd00544">
    <property type="entry name" value="CobU"/>
    <property type="match status" value="1"/>
</dbReference>
<evidence type="ECO:0000313" key="21">
    <source>
        <dbReference type="Proteomes" id="UP000003806"/>
    </source>
</evidence>
<name>H0UIW9_9BACT</name>
<dbReference type="InterPro" id="IPR027417">
    <property type="entry name" value="P-loop_NTPase"/>
</dbReference>
<evidence type="ECO:0000256" key="1">
    <source>
        <dbReference type="ARBA" id="ARBA00000312"/>
    </source>
</evidence>
<comment type="catalytic activity">
    <reaction evidence="2">
        <text>adenosylcob(III)inamide phosphate + GTP + H(+) = adenosylcob(III)inamide-GDP + diphosphate</text>
        <dbReference type="Rhea" id="RHEA:22712"/>
        <dbReference type="ChEBI" id="CHEBI:15378"/>
        <dbReference type="ChEBI" id="CHEBI:33019"/>
        <dbReference type="ChEBI" id="CHEBI:37565"/>
        <dbReference type="ChEBI" id="CHEBI:58502"/>
        <dbReference type="ChEBI" id="CHEBI:60487"/>
        <dbReference type="EC" id="2.7.7.62"/>
    </reaction>
</comment>
<keyword evidence="12 19" id="KW-0547">Nucleotide-binding</keyword>
<keyword evidence="13 20" id="KW-0418">Kinase</keyword>
<accession>H0UIW9</accession>
<organism evidence="20 21">
    <name type="scientific">Jonquetella anthropi DSM 22815</name>
    <dbReference type="NCBI Taxonomy" id="885272"/>
    <lineage>
        <taxon>Bacteria</taxon>
        <taxon>Thermotogati</taxon>
        <taxon>Synergistota</taxon>
        <taxon>Synergistia</taxon>
        <taxon>Synergistales</taxon>
        <taxon>Dethiosulfovibrionaceae</taxon>
        <taxon>Jonquetella</taxon>
    </lineage>
</organism>
<evidence type="ECO:0000256" key="2">
    <source>
        <dbReference type="ARBA" id="ARBA00000711"/>
    </source>
</evidence>
<dbReference type="HOGENOM" id="CLU_094161_0_1_0"/>
<dbReference type="GO" id="GO:0005524">
    <property type="term" value="F:ATP binding"/>
    <property type="evidence" value="ECO:0007669"/>
    <property type="project" value="UniProtKB-KW"/>
</dbReference>
<evidence type="ECO:0000256" key="8">
    <source>
        <dbReference type="ARBA" id="ARBA00012016"/>
    </source>
</evidence>
<dbReference type="STRING" id="885272.JonanDRAFT_0344"/>
<dbReference type="PANTHER" id="PTHR34848:SF1">
    <property type="entry name" value="BIFUNCTIONAL ADENOSYLCOBALAMIN BIOSYNTHESIS PROTEIN COBU"/>
    <property type="match status" value="1"/>
</dbReference>
<dbReference type="OrthoDB" id="9799422at2"/>
<evidence type="ECO:0000256" key="7">
    <source>
        <dbReference type="ARBA" id="ARBA00007490"/>
    </source>
</evidence>
<dbReference type="AlphaFoldDB" id="H0UIW9"/>
<dbReference type="eggNOG" id="COG2087">
    <property type="taxonomic scope" value="Bacteria"/>
</dbReference>
<comment type="similarity">
    <text evidence="7">Belongs to the CobU/CobP family.</text>
</comment>
<comment type="catalytic activity">
    <reaction evidence="1">
        <text>adenosylcob(III)inamide + ATP = adenosylcob(III)inamide phosphate + ADP + H(+)</text>
        <dbReference type="Rhea" id="RHEA:15769"/>
        <dbReference type="ChEBI" id="CHEBI:2480"/>
        <dbReference type="ChEBI" id="CHEBI:15378"/>
        <dbReference type="ChEBI" id="CHEBI:30616"/>
        <dbReference type="ChEBI" id="CHEBI:58502"/>
        <dbReference type="ChEBI" id="CHEBI:456216"/>
        <dbReference type="EC" id="2.7.1.156"/>
    </reaction>
</comment>
<proteinExistence type="inferred from homology"/>
<evidence type="ECO:0000256" key="12">
    <source>
        <dbReference type="ARBA" id="ARBA00022741"/>
    </source>
</evidence>
<dbReference type="RefSeq" id="WP_008522533.1">
    <property type="nucleotide sequence ID" value="NZ_CM001376.1"/>
</dbReference>
<comment type="function">
    <text evidence="4">Catalyzes ATP-dependent phosphorylation of adenosylcobinamide and addition of GMP to adenosylcobinamide phosphate.</text>
</comment>
<gene>
    <name evidence="20" type="ORF">JonanDRAFT_0344</name>
</gene>
<comment type="pathway">
    <text evidence="5">Cofactor biosynthesis; adenosylcobalamin biosynthesis; adenosylcobalamin from cob(II)yrinate a,c-diamide: step 6/7.</text>
</comment>
<dbReference type="Gene3D" id="3.40.50.300">
    <property type="entry name" value="P-loop containing nucleotide triphosphate hydrolases"/>
    <property type="match status" value="1"/>
</dbReference>
<evidence type="ECO:0000313" key="20">
    <source>
        <dbReference type="EMBL" id="EHM12763.1"/>
    </source>
</evidence>
<dbReference type="Pfam" id="PF02283">
    <property type="entry name" value="CobU"/>
    <property type="match status" value="1"/>
</dbReference>
<feature type="binding site" evidence="19">
    <location>
        <begin position="32"/>
        <end position="34"/>
    </location>
    <ligand>
        <name>GTP</name>
        <dbReference type="ChEBI" id="CHEBI:37565"/>
    </ligand>
</feature>
<keyword evidence="15 19" id="KW-0342">GTP-binding</keyword>
<evidence type="ECO:0000256" key="19">
    <source>
        <dbReference type="PIRSR" id="PIRSR006135-2"/>
    </source>
</evidence>
<dbReference type="GO" id="GO:0005525">
    <property type="term" value="F:GTP binding"/>
    <property type="evidence" value="ECO:0007669"/>
    <property type="project" value="UniProtKB-KW"/>
</dbReference>
<feature type="binding site" evidence="19">
    <location>
        <begin position="8"/>
        <end position="15"/>
    </location>
    <ligand>
        <name>GTP</name>
        <dbReference type="ChEBI" id="CHEBI:37565"/>
    </ligand>
</feature>
<dbReference type="Proteomes" id="UP000003806">
    <property type="component" value="Chromosome"/>
</dbReference>